<dbReference type="Gene3D" id="3.50.50.60">
    <property type="entry name" value="FAD/NAD(P)-binding domain"/>
    <property type="match status" value="1"/>
</dbReference>
<dbReference type="Pfam" id="PF22780">
    <property type="entry name" value="HI0933_like_1st"/>
    <property type="match status" value="1"/>
</dbReference>
<evidence type="ECO:0000313" key="7">
    <source>
        <dbReference type="Proteomes" id="UP000475385"/>
    </source>
</evidence>
<dbReference type="Gene3D" id="1.10.8.260">
    <property type="entry name" value="HI0933 insert domain-like"/>
    <property type="match status" value="1"/>
</dbReference>
<accession>A0A6M1LQH6</accession>
<dbReference type="Gene3D" id="2.40.30.10">
    <property type="entry name" value="Translation factors"/>
    <property type="match status" value="1"/>
</dbReference>
<dbReference type="InterPro" id="IPR057661">
    <property type="entry name" value="RsdA/BaiN/AoA(So)_Rossmann"/>
</dbReference>
<reference evidence="6 7" key="1">
    <citation type="submission" date="2020-02" db="EMBL/GenBank/DDBJ databases">
        <authorList>
            <person name="Kim H.M."/>
            <person name="Jeon C.O."/>
        </authorList>
    </citation>
    <scope>NUCLEOTIDE SEQUENCE [LARGE SCALE GENOMIC DNA]</scope>
    <source>
        <strain evidence="6 7">PeD5</strain>
    </source>
</reference>
<dbReference type="AlphaFoldDB" id="A0A6M1LQH6"/>
<gene>
    <name evidence="6" type="ORF">G3576_19850</name>
</gene>
<dbReference type="RefSeq" id="WP_164696177.1">
    <property type="nucleotide sequence ID" value="NZ_JAAIKB010000008.1"/>
</dbReference>
<dbReference type="SUPFAM" id="SSF51905">
    <property type="entry name" value="FAD/NAD(P)-binding domain"/>
    <property type="match status" value="1"/>
</dbReference>
<dbReference type="PANTHER" id="PTHR42887:SF1">
    <property type="entry name" value="BLR3961 PROTEIN"/>
    <property type="match status" value="1"/>
</dbReference>
<proteinExistence type="predicted"/>
<name>A0A6M1LQH6_9PROT</name>
<dbReference type="InterPro" id="IPR055178">
    <property type="entry name" value="RsdA/BaiN/AoA(So)-like_dom"/>
</dbReference>
<reference evidence="6 7" key="2">
    <citation type="submission" date="2020-03" db="EMBL/GenBank/DDBJ databases">
        <title>Roseomonas stagni sp. nov., isolated from pond water in Japan.</title>
        <authorList>
            <person name="Furuhata K."/>
            <person name="Miyamoto H."/>
            <person name="Goto K."/>
        </authorList>
    </citation>
    <scope>NUCLEOTIDE SEQUENCE [LARGE SCALE GENOMIC DNA]</scope>
    <source>
        <strain evidence="6 7">PeD5</strain>
    </source>
</reference>
<dbReference type="PANTHER" id="PTHR42887">
    <property type="entry name" value="OS12G0638800 PROTEIN"/>
    <property type="match status" value="1"/>
</dbReference>
<dbReference type="Proteomes" id="UP000475385">
    <property type="component" value="Unassembled WGS sequence"/>
</dbReference>
<dbReference type="InterPro" id="IPR004792">
    <property type="entry name" value="BaiN-like"/>
</dbReference>
<dbReference type="InterPro" id="IPR022460">
    <property type="entry name" value="Flavoprotein_PP4765"/>
</dbReference>
<dbReference type="PRINTS" id="PR00411">
    <property type="entry name" value="PNDRDTASEI"/>
</dbReference>
<evidence type="ECO:0000256" key="3">
    <source>
        <dbReference type="ARBA" id="ARBA00022827"/>
    </source>
</evidence>
<dbReference type="Pfam" id="PF03486">
    <property type="entry name" value="HI0933_like"/>
    <property type="match status" value="1"/>
</dbReference>
<dbReference type="NCBIfam" id="TIGR03862">
    <property type="entry name" value="flavo_PP4765"/>
    <property type="match status" value="1"/>
</dbReference>
<protein>
    <submittedName>
        <fullName evidence="6">TIGR03862 family flavoprotein</fullName>
    </submittedName>
</protein>
<feature type="domain" description="RsdA/BaiN/AoA(So)-like insert" evidence="5">
    <location>
        <begin position="188"/>
        <end position="337"/>
    </location>
</feature>
<evidence type="ECO:0000259" key="5">
    <source>
        <dbReference type="Pfam" id="PF22780"/>
    </source>
</evidence>
<dbReference type="InterPro" id="IPR036188">
    <property type="entry name" value="FAD/NAD-bd_sf"/>
</dbReference>
<dbReference type="NCBIfam" id="TIGR00275">
    <property type="entry name" value="aminoacetone oxidase family FAD-binding enzyme"/>
    <property type="match status" value="1"/>
</dbReference>
<comment type="caution">
    <text evidence="6">The sequence shown here is derived from an EMBL/GenBank/DDBJ whole genome shotgun (WGS) entry which is preliminary data.</text>
</comment>
<evidence type="ECO:0000256" key="1">
    <source>
        <dbReference type="ARBA" id="ARBA00001974"/>
    </source>
</evidence>
<evidence type="ECO:0000313" key="6">
    <source>
        <dbReference type="EMBL" id="NGM22282.1"/>
    </source>
</evidence>
<evidence type="ECO:0000259" key="4">
    <source>
        <dbReference type="Pfam" id="PF03486"/>
    </source>
</evidence>
<dbReference type="InterPro" id="IPR023166">
    <property type="entry name" value="BaiN-like_dom_sf"/>
</dbReference>
<organism evidence="6 7">
    <name type="scientific">Falsiroseomonas algicola</name>
    <dbReference type="NCBI Taxonomy" id="2716930"/>
    <lineage>
        <taxon>Bacteria</taxon>
        <taxon>Pseudomonadati</taxon>
        <taxon>Pseudomonadota</taxon>
        <taxon>Alphaproteobacteria</taxon>
        <taxon>Acetobacterales</taxon>
        <taxon>Roseomonadaceae</taxon>
        <taxon>Falsiroseomonas</taxon>
    </lineage>
</organism>
<keyword evidence="2" id="KW-0285">Flavoprotein</keyword>
<dbReference type="EMBL" id="JAAIKB010000008">
    <property type="protein sequence ID" value="NGM22282.1"/>
    <property type="molecule type" value="Genomic_DNA"/>
</dbReference>
<dbReference type="PRINTS" id="PR00368">
    <property type="entry name" value="FADPNR"/>
</dbReference>
<keyword evidence="3" id="KW-0274">FAD</keyword>
<evidence type="ECO:0000256" key="2">
    <source>
        <dbReference type="ARBA" id="ARBA00022630"/>
    </source>
</evidence>
<feature type="domain" description="RsdA/BaiN/AoA(So)-like Rossmann fold-like" evidence="4">
    <location>
        <begin position="4"/>
        <end position="389"/>
    </location>
</feature>
<sequence>MTPDIIVIGAGPAGLMAAETLAQAGLRVVVHDQMPSVGRKFLMAGRGGLNLTHSEPLEPFLARYAPAAAPLLDAVRAFPPAALIAWCEGLGIPTLVGSSGRVFPQGMKASPLLRAWLRRLAAMGVEVRPRSRWLGRDADGGWRFSTEESALHPKAVVLALGGASWPRLGSDGAWPALLPGVPVLPFAPSNMGVTLPWSAPLLAKHEGAAVKRIAITFEGATARGDAVVTRDGLEGGAIYALSGPIRDAVARDGFAMLSIDLRPDLTAASVAEKLGARGRAESVSTMLRKAAGLSPVAIGLVQEALHAGGAGRGDLAALVKALPLRVTGVSGLARAISSAGGLAWEALDENFMLKAMPGTFACGEMLDWEAPTGGYLLQGCFATGVAAAKGVLARL</sequence>
<dbReference type="SUPFAM" id="SSF160996">
    <property type="entry name" value="HI0933 insert domain-like"/>
    <property type="match status" value="1"/>
</dbReference>
<comment type="cofactor">
    <cofactor evidence="1">
        <name>FAD</name>
        <dbReference type="ChEBI" id="CHEBI:57692"/>
    </cofactor>
</comment>
<keyword evidence="7" id="KW-1185">Reference proteome</keyword>